<evidence type="ECO:0000313" key="3">
    <source>
        <dbReference type="Proteomes" id="UP001152523"/>
    </source>
</evidence>
<dbReference type="Proteomes" id="UP001152523">
    <property type="component" value="Unassembled WGS sequence"/>
</dbReference>
<dbReference type="AlphaFoldDB" id="A0AAV0EYU5"/>
<accession>A0AAV0EYU5</accession>
<gene>
    <name evidence="2" type="ORF">CEPIT_LOCUS29031</name>
</gene>
<feature type="transmembrane region" description="Helical" evidence="1">
    <location>
        <begin position="6"/>
        <end position="29"/>
    </location>
</feature>
<keyword evidence="3" id="KW-1185">Reference proteome</keyword>
<organism evidence="2 3">
    <name type="scientific">Cuscuta epithymum</name>
    <dbReference type="NCBI Taxonomy" id="186058"/>
    <lineage>
        <taxon>Eukaryota</taxon>
        <taxon>Viridiplantae</taxon>
        <taxon>Streptophyta</taxon>
        <taxon>Embryophyta</taxon>
        <taxon>Tracheophyta</taxon>
        <taxon>Spermatophyta</taxon>
        <taxon>Magnoliopsida</taxon>
        <taxon>eudicotyledons</taxon>
        <taxon>Gunneridae</taxon>
        <taxon>Pentapetalae</taxon>
        <taxon>asterids</taxon>
        <taxon>lamiids</taxon>
        <taxon>Solanales</taxon>
        <taxon>Convolvulaceae</taxon>
        <taxon>Cuscuteae</taxon>
        <taxon>Cuscuta</taxon>
        <taxon>Cuscuta subgen. Cuscuta</taxon>
    </lineage>
</organism>
<evidence type="ECO:0000313" key="2">
    <source>
        <dbReference type="EMBL" id="CAH9128370.1"/>
    </source>
</evidence>
<comment type="caution">
    <text evidence="2">The sequence shown here is derived from an EMBL/GenBank/DDBJ whole genome shotgun (WGS) entry which is preliminary data.</text>
</comment>
<name>A0AAV0EYU5_9ASTE</name>
<sequence length="149" mass="17839">MDSILHLIVPCPMMIINLRTPLLLLTLFFQVHRSLHRKRNPMASLRSKQLFYEVGYTSHPMITRSQSRYPQHEDDYYIYHVDARLNSPHKLATALQRYKSSHSKAIIYHWKAIQFHNRFNRSISSTVGIPTNNFNCQIHVFYYIFYFSF</sequence>
<keyword evidence="1" id="KW-0472">Membrane</keyword>
<reference evidence="2" key="1">
    <citation type="submission" date="2022-07" db="EMBL/GenBank/DDBJ databases">
        <authorList>
            <person name="Macas J."/>
            <person name="Novak P."/>
            <person name="Neumann P."/>
        </authorList>
    </citation>
    <scope>NUCLEOTIDE SEQUENCE</scope>
</reference>
<protein>
    <submittedName>
        <fullName evidence="2">Uncharacterized protein</fullName>
    </submittedName>
</protein>
<proteinExistence type="predicted"/>
<dbReference type="EMBL" id="CAMAPF010000949">
    <property type="protein sequence ID" value="CAH9128370.1"/>
    <property type="molecule type" value="Genomic_DNA"/>
</dbReference>
<keyword evidence="1" id="KW-1133">Transmembrane helix</keyword>
<evidence type="ECO:0000256" key="1">
    <source>
        <dbReference type="SAM" id="Phobius"/>
    </source>
</evidence>
<keyword evidence="1" id="KW-0812">Transmembrane</keyword>